<dbReference type="EMBL" id="KN847319">
    <property type="protein sequence ID" value="KIW55662.1"/>
    <property type="molecule type" value="Genomic_DNA"/>
</dbReference>
<proteinExistence type="predicted"/>
<dbReference type="STRING" id="348802.A0A0D2CZT0"/>
<evidence type="ECO:0000313" key="2">
    <source>
        <dbReference type="Proteomes" id="UP000054342"/>
    </source>
</evidence>
<dbReference type="RefSeq" id="XP_013316246.1">
    <property type="nucleotide sequence ID" value="XM_013460792.1"/>
</dbReference>
<evidence type="ECO:0000313" key="1">
    <source>
        <dbReference type="EMBL" id="KIW55662.1"/>
    </source>
</evidence>
<dbReference type="AlphaFoldDB" id="A0A0D2CZT0"/>
<keyword evidence="2" id="KW-1185">Reference proteome</keyword>
<accession>A0A0D2CZT0</accession>
<name>A0A0D2CZT0_9EURO</name>
<dbReference type="Proteomes" id="UP000054342">
    <property type="component" value="Unassembled WGS sequence"/>
</dbReference>
<organism evidence="1 2">
    <name type="scientific">Exophiala xenobiotica</name>
    <dbReference type="NCBI Taxonomy" id="348802"/>
    <lineage>
        <taxon>Eukaryota</taxon>
        <taxon>Fungi</taxon>
        <taxon>Dikarya</taxon>
        <taxon>Ascomycota</taxon>
        <taxon>Pezizomycotina</taxon>
        <taxon>Eurotiomycetes</taxon>
        <taxon>Chaetothyriomycetidae</taxon>
        <taxon>Chaetothyriales</taxon>
        <taxon>Herpotrichiellaceae</taxon>
        <taxon>Exophiala</taxon>
    </lineage>
</organism>
<reference evidence="1 2" key="1">
    <citation type="submission" date="2015-01" db="EMBL/GenBank/DDBJ databases">
        <title>The Genome Sequence of Exophiala xenobiotica CBS118157.</title>
        <authorList>
            <consortium name="The Broad Institute Genomics Platform"/>
            <person name="Cuomo C."/>
            <person name="de Hoog S."/>
            <person name="Gorbushina A."/>
            <person name="Stielow B."/>
            <person name="Teixiera M."/>
            <person name="Abouelleil A."/>
            <person name="Chapman S.B."/>
            <person name="Priest M."/>
            <person name="Young S.K."/>
            <person name="Wortman J."/>
            <person name="Nusbaum C."/>
            <person name="Birren B."/>
        </authorList>
    </citation>
    <scope>NUCLEOTIDE SEQUENCE [LARGE SCALE GENOMIC DNA]</scope>
    <source>
        <strain evidence="1 2">CBS 118157</strain>
    </source>
</reference>
<dbReference type="GeneID" id="25326301"/>
<dbReference type="OrthoDB" id="4369165at2759"/>
<sequence length="103" mass="12264">MTQPQRNQTQVPSAPPLHMYVYFHKDLESFEYAHIEWVLLKANDDCTIIIPGMHKNIKEWAERLTTRGLDSEALVERMDDTHFTKEDKKHFKTDWTAQPCKKY</sequence>
<gene>
    <name evidence="1" type="ORF">PV05_04393</name>
</gene>
<protein>
    <submittedName>
        <fullName evidence="1">Uncharacterized protein</fullName>
    </submittedName>
</protein>
<dbReference type="HOGENOM" id="CLU_2263769_0_0_1"/>